<comment type="caution">
    <text evidence="8">The sequence shown here is derived from an EMBL/GenBank/DDBJ whole genome shotgun (WGS) entry which is preliminary data.</text>
</comment>
<keyword evidence="8" id="KW-0966">Cell projection</keyword>
<evidence type="ECO:0000256" key="5">
    <source>
        <dbReference type="ARBA" id="ARBA00024934"/>
    </source>
</evidence>
<dbReference type="PANTHER" id="PTHR30435:SF12">
    <property type="entry name" value="FLAGELLAR BASAL BODY ROD PROTEIN FLGB"/>
    <property type="match status" value="1"/>
</dbReference>
<dbReference type="RefSeq" id="WP_005673522.1">
    <property type="nucleotide sequence ID" value="NZ_CP146288.1"/>
</dbReference>
<keyword evidence="4 6" id="KW-0975">Bacterial flagellum</keyword>
<dbReference type="PANTHER" id="PTHR30435">
    <property type="entry name" value="FLAGELLAR PROTEIN"/>
    <property type="match status" value="1"/>
</dbReference>
<name>E7RX50_9BURK</name>
<reference evidence="8 9" key="1">
    <citation type="submission" date="2010-12" db="EMBL/GenBank/DDBJ databases">
        <authorList>
            <person name="Muzny D."/>
            <person name="Qin X."/>
            <person name="Deng J."/>
            <person name="Jiang H."/>
            <person name="Liu Y."/>
            <person name="Qu J."/>
            <person name="Song X.-Z."/>
            <person name="Zhang L."/>
            <person name="Thornton R."/>
            <person name="Coyle M."/>
            <person name="Francisco L."/>
            <person name="Jackson L."/>
            <person name="Javaid M."/>
            <person name="Korchina V."/>
            <person name="Kovar C."/>
            <person name="Mata R."/>
            <person name="Mathew T."/>
            <person name="Ngo R."/>
            <person name="Nguyen L."/>
            <person name="Nguyen N."/>
            <person name="Okwuonu G."/>
            <person name="Ongeri F."/>
            <person name="Pham C."/>
            <person name="Simmons D."/>
            <person name="Wilczek-Boney K."/>
            <person name="Hale W."/>
            <person name="Jakkamsetti A."/>
            <person name="Pham P."/>
            <person name="Ruth R."/>
            <person name="San Lucas F."/>
            <person name="Warren J."/>
            <person name="Zhang J."/>
            <person name="Zhao Z."/>
            <person name="Zhou C."/>
            <person name="Zhu D."/>
            <person name="Lee S."/>
            <person name="Bess C."/>
            <person name="Blankenburg K."/>
            <person name="Forbes L."/>
            <person name="Fu Q."/>
            <person name="Gubbala S."/>
            <person name="Hirani K."/>
            <person name="Jayaseelan J.C."/>
            <person name="Lara F."/>
            <person name="Munidasa M."/>
            <person name="Palculict T."/>
            <person name="Patil S."/>
            <person name="Pu L.-L."/>
            <person name="Saada N."/>
            <person name="Tang L."/>
            <person name="Weissenberger G."/>
            <person name="Zhu Y."/>
            <person name="Hemphill L."/>
            <person name="Shang Y."/>
            <person name="Youmans B."/>
            <person name="Ayvaz T."/>
            <person name="Ross M."/>
            <person name="Santibanez J."/>
            <person name="Aqrawi P."/>
            <person name="Gross S."/>
            <person name="Joshi V."/>
            <person name="Fowler G."/>
            <person name="Nazareth L."/>
            <person name="Reid J."/>
            <person name="Worley K."/>
            <person name="Petrosino J."/>
            <person name="Highlander S."/>
            <person name="Gibbs R."/>
        </authorList>
    </citation>
    <scope>NUCLEOTIDE SEQUENCE [LARGE SCALE GENOMIC DNA]</scope>
    <source>
        <strain evidence="8 9">ATCC 51599</strain>
    </source>
</reference>
<dbReference type="Pfam" id="PF00460">
    <property type="entry name" value="Flg_bb_rod"/>
    <property type="match status" value="1"/>
</dbReference>
<evidence type="ECO:0000256" key="3">
    <source>
        <dbReference type="ARBA" id="ARBA00014376"/>
    </source>
</evidence>
<dbReference type="HOGENOM" id="CLU_125463_1_0_4"/>
<evidence type="ECO:0000256" key="1">
    <source>
        <dbReference type="ARBA" id="ARBA00004117"/>
    </source>
</evidence>
<dbReference type="AlphaFoldDB" id="E7RX50"/>
<gene>
    <name evidence="8" type="primary">flgB</name>
    <name evidence="8" type="ORF">HMPREF0551_1263</name>
</gene>
<comment type="subunit">
    <text evidence="6">The basal body constitutes a major portion of the flagellar organelle and consists of a number of rings mounted on a central rod.</text>
</comment>
<dbReference type="NCBIfam" id="TIGR01396">
    <property type="entry name" value="FlgB"/>
    <property type="match status" value="1"/>
</dbReference>
<dbReference type="STRING" id="887898.HMPREF0551_1263"/>
<feature type="domain" description="Flagellar basal body rod protein N-terminal" evidence="7">
    <location>
        <begin position="11"/>
        <end position="41"/>
    </location>
</feature>
<evidence type="ECO:0000313" key="8">
    <source>
        <dbReference type="EMBL" id="EFV95041.1"/>
    </source>
</evidence>
<dbReference type="InterPro" id="IPR001444">
    <property type="entry name" value="Flag_bb_rod_N"/>
</dbReference>
<evidence type="ECO:0000313" key="9">
    <source>
        <dbReference type="Proteomes" id="UP000011021"/>
    </source>
</evidence>
<keyword evidence="8" id="KW-0282">Flagellum</keyword>
<dbReference type="eggNOG" id="COG1815">
    <property type="taxonomic scope" value="Bacteria"/>
</dbReference>
<dbReference type="EMBL" id="AEQP01000006">
    <property type="protein sequence ID" value="EFV95041.1"/>
    <property type="molecule type" value="Genomic_DNA"/>
</dbReference>
<dbReference type="GO" id="GO:0071978">
    <property type="term" value="P:bacterial-type flagellum-dependent swarming motility"/>
    <property type="evidence" value="ECO:0007669"/>
    <property type="project" value="TreeGrafter"/>
</dbReference>
<comment type="function">
    <text evidence="5 6">Structural component of flagellum, the bacterial motility apparatus. Part of the rod structure of flagellar basal body.</text>
</comment>
<keyword evidence="8" id="KW-0969">Cilium</keyword>
<comment type="subcellular location">
    <subcellularLocation>
        <location evidence="1 6">Bacterial flagellum basal body</location>
    </subcellularLocation>
</comment>
<organism evidence="8 9">
    <name type="scientific">Lautropia mirabilis ATCC 51599</name>
    <dbReference type="NCBI Taxonomy" id="887898"/>
    <lineage>
        <taxon>Bacteria</taxon>
        <taxon>Pseudomonadati</taxon>
        <taxon>Pseudomonadota</taxon>
        <taxon>Betaproteobacteria</taxon>
        <taxon>Burkholderiales</taxon>
        <taxon>Burkholderiaceae</taxon>
        <taxon>Lautropia</taxon>
    </lineage>
</organism>
<evidence type="ECO:0000259" key="7">
    <source>
        <dbReference type="Pfam" id="PF00460"/>
    </source>
</evidence>
<dbReference type="InterPro" id="IPR019776">
    <property type="entry name" value="Flagellar_basal_body_rod_CS"/>
</dbReference>
<dbReference type="PIRSF" id="PIRSF002889">
    <property type="entry name" value="Rod_FlgB"/>
    <property type="match status" value="1"/>
</dbReference>
<evidence type="ECO:0000256" key="6">
    <source>
        <dbReference type="PIRNR" id="PIRNR002889"/>
    </source>
</evidence>
<sequence>MSMFEQMTDALDFHGRALQLRASRQETIASNIANADTPNFKAKDFDFGAALREASGMPASDAGSSAALPAAEGGLSTVALARTHRGHQQLGGALKSGGKPDLKYVHPEQPSMDGNTVDLNRERAQFSQNAVGYEASLRFLNGRIKTMMTAIRGE</sequence>
<comment type="similarity">
    <text evidence="2 6">Belongs to the flagella basal body rod proteins family.</text>
</comment>
<proteinExistence type="inferred from homology"/>
<evidence type="ECO:0000256" key="2">
    <source>
        <dbReference type="ARBA" id="ARBA00009677"/>
    </source>
</evidence>
<dbReference type="Proteomes" id="UP000011021">
    <property type="component" value="Unassembled WGS sequence"/>
</dbReference>
<evidence type="ECO:0000256" key="4">
    <source>
        <dbReference type="ARBA" id="ARBA00023143"/>
    </source>
</evidence>
<keyword evidence="9" id="KW-1185">Reference proteome</keyword>
<dbReference type="GO" id="GO:0030694">
    <property type="term" value="C:bacterial-type flagellum basal body, rod"/>
    <property type="evidence" value="ECO:0007669"/>
    <property type="project" value="InterPro"/>
</dbReference>
<dbReference type="InterPro" id="IPR006300">
    <property type="entry name" value="FlgB"/>
</dbReference>
<accession>E7RX50</accession>
<protein>
    <recommendedName>
        <fullName evidence="3 6">Flagellar basal body rod protein FlgB</fullName>
    </recommendedName>
</protein>
<dbReference type="PROSITE" id="PS00588">
    <property type="entry name" value="FLAGELLA_BB_ROD"/>
    <property type="match status" value="1"/>
</dbReference>